<gene>
    <name evidence="12" type="ORF">CBR_g28919</name>
</gene>
<dbReference type="InterPro" id="IPR019307">
    <property type="entry name" value="RNA-bd_AU-1/RNase_E/G"/>
</dbReference>
<dbReference type="GO" id="GO:0016787">
    <property type="term" value="F:hydrolase activity"/>
    <property type="evidence" value="ECO:0007669"/>
    <property type="project" value="UniProtKB-KW"/>
</dbReference>
<dbReference type="GO" id="GO:0005737">
    <property type="term" value="C:cytoplasm"/>
    <property type="evidence" value="ECO:0007669"/>
    <property type="project" value="TreeGrafter"/>
</dbReference>
<keyword evidence="8" id="KW-0694">RNA-binding</keyword>
<protein>
    <recommendedName>
        <fullName evidence="11">RNA-binding protein AU-1/Ribonuclease E/G domain-containing protein</fullName>
    </recommendedName>
</protein>
<dbReference type="AlphaFoldDB" id="A0A388LAJ2"/>
<dbReference type="PANTHER" id="PTHR30001">
    <property type="entry name" value="RIBONUCLEASE"/>
    <property type="match status" value="1"/>
</dbReference>
<comment type="similarity">
    <text evidence="2">Belongs to the RNase E/G family.</text>
</comment>
<dbReference type="GO" id="GO:0004540">
    <property type="term" value="F:RNA nuclease activity"/>
    <property type="evidence" value="ECO:0007669"/>
    <property type="project" value="InterPro"/>
</dbReference>
<dbReference type="GO" id="GO:0003723">
    <property type="term" value="F:RNA binding"/>
    <property type="evidence" value="ECO:0007669"/>
    <property type="project" value="UniProtKB-KW"/>
</dbReference>
<dbReference type="EMBL" id="BFEA01000313">
    <property type="protein sequence ID" value="GBG79202.1"/>
    <property type="molecule type" value="Genomic_DNA"/>
</dbReference>
<feature type="compositionally biased region" description="Basic and acidic residues" evidence="10">
    <location>
        <begin position="201"/>
        <end position="220"/>
    </location>
</feature>
<feature type="domain" description="RNA-binding protein AU-1/Ribonuclease E/G" evidence="11">
    <location>
        <begin position="2"/>
        <end position="122"/>
    </location>
</feature>
<dbReference type="GO" id="GO:0006364">
    <property type="term" value="P:rRNA processing"/>
    <property type="evidence" value="ECO:0007669"/>
    <property type="project" value="TreeGrafter"/>
</dbReference>
<dbReference type="InterPro" id="IPR004659">
    <property type="entry name" value="RNase_E/G"/>
</dbReference>
<comment type="cofactor">
    <cofactor evidence="1">
        <name>Mg(2+)</name>
        <dbReference type="ChEBI" id="CHEBI:18420"/>
    </cofactor>
</comment>
<dbReference type="Pfam" id="PF10150">
    <property type="entry name" value="RNase_E_G"/>
    <property type="match status" value="1"/>
</dbReference>
<evidence type="ECO:0000256" key="9">
    <source>
        <dbReference type="ARBA" id="ARBA00023436"/>
    </source>
</evidence>
<evidence type="ECO:0000256" key="2">
    <source>
        <dbReference type="ARBA" id="ARBA00005522"/>
    </source>
</evidence>
<keyword evidence="3" id="KW-0540">Nuclease</keyword>
<evidence type="ECO:0000256" key="8">
    <source>
        <dbReference type="ARBA" id="ARBA00022884"/>
    </source>
</evidence>
<comment type="function">
    <text evidence="9">Involved in intercistronic processing of primary transcripts from chloroplast operons. The endonucleolytic activity of the enzyme depends on the number of phosphates at the 5' end, is inhibited by structured RNA, and preferentially cleaves A/U-rich sequences.</text>
</comment>
<evidence type="ECO:0000256" key="4">
    <source>
        <dbReference type="ARBA" id="ARBA00022723"/>
    </source>
</evidence>
<dbReference type="OrthoDB" id="6123450at2759"/>
<proteinExistence type="inferred from homology"/>
<dbReference type="Proteomes" id="UP000265515">
    <property type="component" value="Unassembled WGS sequence"/>
</dbReference>
<evidence type="ECO:0000256" key="1">
    <source>
        <dbReference type="ARBA" id="ARBA00001946"/>
    </source>
</evidence>
<evidence type="ECO:0000256" key="5">
    <source>
        <dbReference type="ARBA" id="ARBA00022759"/>
    </source>
</evidence>
<name>A0A388LAJ2_CHABU</name>
<evidence type="ECO:0000313" key="13">
    <source>
        <dbReference type="Proteomes" id="UP000265515"/>
    </source>
</evidence>
<dbReference type="Gramene" id="GBG79202">
    <property type="protein sequence ID" value="GBG79202"/>
    <property type="gene ID" value="CBR_g28919"/>
</dbReference>
<evidence type="ECO:0000256" key="3">
    <source>
        <dbReference type="ARBA" id="ARBA00022722"/>
    </source>
</evidence>
<dbReference type="STRING" id="69332.A0A388LAJ2"/>
<evidence type="ECO:0000256" key="10">
    <source>
        <dbReference type="SAM" id="MobiDB-lite"/>
    </source>
</evidence>
<comment type="caution">
    <text evidence="12">The sequence shown here is derived from an EMBL/GenBank/DDBJ whole genome shotgun (WGS) entry which is preliminary data.</text>
</comment>
<accession>A0A388LAJ2</accession>
<dbReference type="GO" id="GO:0046872">
    <property type="term" value="F:metal ion binding"/>
    <property type="evidence" value="ECO:0007669"/>
    <property type="project" value="UniProtKB-KW"/>
</dbReference>
<keyword evidence="6" id="KW-0378">Hydrolase</keyword>
<keyword evidence="5" id="KW-0255">Endonuclease</keyword>
<feature type="region of interest" description="Disordered" evidence="10">
    <location>
        <begin position="196"/>
        <end position="220"/>
    </location>
</feature>
<evidence type="ECO:0000256" key="7">
    <source>
        <dbReference type="ARBA" id="ARBA00022842"/>
    </source>
</evidence>
<keyword evidence="13" id="KW-1185">Reference proteome</keyword>
<organism evidence="12 13">
    <name type="scientific">Chara braunii</name>
    <name type="common">Braun's stonewort</name>
    <dbReference type="NCBI Taxonomy" id="69332"/>
    <lineage>
        <taxon>Eukaryota</taxon>
        <taxon>Viridiplantae</taxon>
        <taxon>Streptophyta</taxon>
        <taxon>Charophyceae</taxon>
        <taxon>Charales</taxon>
        <taxon>Characeae</taxon>
        <taxon>Chara</taxon>
    </lineage>
</organism>
<evidence type="ECO:0000313" key="12">
    <source>
        <dbReference type="EMBL" id="GBG79202.1"/>
    </source>
</evidence>
<dbReference type="PANTHER" id="PTHR30001:SF1">
    <property type="entry name" value="RIBONUCLEASE E_G-LIKE PROTEIN, CHLOROPLASTIC"/>
    <property type="match status" value="1"/>
</dbReference>
<evidence type="ECO:0000259" key="11">
    <source>
        <dbReference type="Pfam" id="PF10150"/>
    </source>
</evidence>
<sequence>MVGVSQKISGQERARLKSIAKRIRPAGFSLIVRTEACDHGEDELEKDVVKLMETWREILVEAATAAAAAAVTSTNAILPTILHRAMGPTVAVVRDMFTDKVERMVVDSESSYQEVRREIMPRQQQCHVSNSATSAVPHQQQCHVSNMSGPALGMPGQLANESLANYKQRFQTQLALIEAEEQRQLAAEAAHLQAEAAATAEKQRLQAEADADAKARRKEA</sequence>
<keyword evidence="4" id="KW-0479">Metal-binding</keyword>
<evidence type="ECO:0000256" key="6">
    <source>
        <dbReference type="ARBA" id="ARBA00022801"/>
    </source>
</evidence>
<dbReference type="GO" id="GO:0004519">
    <property type="term" value="F:endonuclease activity"/>
    <property type="evidence" value="ECO:0007669"/>
    <property type="project" value="UniProtKB-KW"/>
</dbReference>
<reference evidence="12 13" key="1">
    <citation type="journal article" date="2018" name="Cell">
        <title>The Chara Genome: Secondary Complexity and Implications for Plant Terrestrialization.</title>
        <authorList>
            <person name="Nishiyama T."/>
            <person name="Sakayama H."/>
            <person name="Vries J.D."/>
            <person name="Buschmann H."/>
            <person name="Saint-Marcoux D."/>
            <person name="Ullrich K.K."/>
            <person name="Haas F.B."/>
            <person name="Vanderstraeten L."/>
            <person name="Becker D."/>
            <person name="Lang D."/>
            <person name="Vosolsobe S."/>
            <person name="Rombauts S."/>
            <person name="Wilhelmsson P.K.I."/>
            <person name="Janitza P."/>
            <person name="Kern R."/>
            <person name="Heyl A."/>
            <person name="Rumpler F."/>
            <person name="Villalobos L.I.A.C."/>
            <person name="Clay J.M."/>
            <person name="Skokan R."/>
            <person name="Toyoda A."/>
            <person name="Suzuki Y."/>
            <person name="Kagoshima H."/>
            <person name="Schijlen E."/>
            <person name="Tajeshwar N."/>
            <person name="Catarino B."/>
            <person name="Hetherington A.J."/>
            <person name="Saltykova A."/>
            <person name="Bonnot C."/>
            <person name="Breuninger H."/>
            <person name="Symeonidi A."/>
            <person name="Radhakrishnan G.V."/>
            <person name="Van Nieuwerburgh F."/>
            <person name="Deforce D."/>
            <person name="Chang C."/>
            <person name="Karol K.G."/>
            <person name="Hedrich R."/>
            <person name="Ulvskov P."/>
            <person name="Glockner G."/>
            <person name="Delwiche C.F."/>
            <person name="Petrasek J."/>
            <person name="Van de Peer Y."/>
            <person name="Friml J."/>
            <person name="Beilby M."/>
            <person name="Dolan L."/>
            <person name="Kohara Y."/>
            <person name="Sugano S."/>
            <person name="Fujiyama A."/>
            <person name="Delaux P.-M."/>
            <person name="Quint M."/>
            <person name="TheiBen G."/>
            <person name="Hagemann M."/>
            <person name="Harholt J."/>
            <person name="Dunand C."/>
            <person name="Zachgo S."/>
            <person name="Langdale J."/>
            <person name="Maumus F."/>
            <person name="Straeten D.V.D."/>
            <person name="Gould S.B."/>
            <person name="Rensing S.A."/>
        </authorList>
    </citation>
    <scope>NUCLEOTIDE SEQUENCE [LARGE SCALE GENOMIC DNA]</scope>
    <source>
        <strain evidence="12 13">S276</strain>
    </source>
</reference>
<keyword evidence="7" id="KW-0460">Magnesium</keyword>